<evidence type="ECO:0000313" key="9">
    <source>
        <dbReference type="EMBL" id="MBB1063118.1"/>
    </source>
</evidence>
<dbReference type="GO" id="GO:0005247">
    <property type="term" value="F:voltage-gated chloride channel activity"/>
    <property type="evidence" value="ECO:0007669"/>
    <property type="project" value="TreeGrafter"/>
</dbReference>
<evidence type="ECO:0000256" key="7">
    <source>
        <dbReference type="ARBA" id="ARBA00023214"/>
    </source>
</evidence>
<reference evidence="11 12" key="1">
    <citation type="submission" date="2020-07" db="EMBL/GenBank/DDBJ databases">
        <title>Description of Limosilactobacillus balticus sp. nov., Limosilactobacillus agrestis sp. nov., Limosilactobacillus albertensis sp. nov., Limosilactobacillus rudii sp. nov., Limosilactobacillus fastidiosus sp. nov., five novel Limosilactobacillus species isolated from the vertebrate gastrointestinal tract, and proposal of 6 subspecies of Limosilactobacillus reuteri adapted to the gastrointestinal tract of specific vertebrate hosts.</title>
        <authorList>
            <person name="Li F."/>
            <person name="Cheng C."/>
            <person name="Zheng J."/>
            <person name="Quevedo R.M."/>
            <person name="Li J."/>
            <person name="Roos S."/>
            <person name="Gaenzle M.G."/>
            <person name="Walter J."/>
        </authorList>
    </citation>
    <scope>NUCLEOTIDE SEQUENCE [LARGE SCALE GENOMIC DNA]</scope>
    <source>
        <strain evidence="10 11">WF-MA3-C</strain>
        <strain evidence="9 12">WF-MO7-1</strain>
    </source>
</reference>
<evidence type="ECO:0000256" key="2">
    <source>
        <dbReference type="ARBA" id="ARBA00022448"/>
    </source>
</evidence>
<name>A0A7W3U0D7_9LACO</name>
<dbReference type="InterPro" id="IPR001807">
    <property type="entry name" value="ClC"/>
</dbReference>
<keyword evidence="12" id="KW-1185">Reference proteome</keyword>
<dbReference type="PANTHER" id="PTHR45711:SF6">
    <property type="entry name" value="CHLORIDE CHANNEL PROTEIN"/>
    <property type="match status" value="1"/>
</dbReference>
<protein>
    <submittedName>
        <fullName evidence="10">ClC family H(+)/Cl(-) exchange transporter</fullName>
    </submittedName>
</protein>
<keyword evidence="7" id="KW-0868">Chloride</keyword>
<proteinExistence type="predicted"/>
<feature type="transmembrane region" description="Helical" evidence="8">
    <location>
        <begin position="276"/>
        <end position="297"/>
    </location>
</feature>
<evidence type="ECO:0000313" key="11">
    <source>
        <dbReference type="Proteomes" id="UP000518255"/>
    </source>
</evidence>
<keyword evidence="5" id="KW-0406">Ion transport</keyword>
<keyword evidence="4 8" id="KW-1133">Transmembrane helix</keyword>
<sequence>MDNQLQTIKRAKDILNRPMSISFVSLIIRGIFVGLITGLIVSIFRWIIDRTLSFLAFVYPLMVNHLWLLVPYILVTLLIVFLLSKILKPCLLDLVGSGVPQIEAVLLNEHHMNAGSVLWRKFVGGLLAICPGLFLGREGPCIQMGACVGQLFGEHSKTTSQEKRFLLECGVAAGLSAAFSAPLAGAIFLMEEITFNFQPQACITALASAISADLVTILFFGVRPCLYLPLHHNLPEGNYLWLIILGVILGILAYVYQYTLLNLRWWYSKVKLPNIYHSVIPLLLVIPIGLWNAKILGGSHKFIAYIGSLNTSGNLLKLLPILVVFLIIRFCFSMISYGASVPGGIFMPILVLGALLGAIAAVILIHQGIIAPSCFLNIVVISMAAYFGAIEEAPFTAITLLTEMVGSVDQVFPMAILTFIAYIISNLLGGQPIYASLRKEMFKK</sequence>
<evidence type="ECO:0000313" key="10">
    <source>
        <dbReference type="EMBL" id="MBB1086622.1"/>
    </source>
</evidence>
<dbReference type="EMBL" id="JACIUZ010000032">
    <property type="protein sequence ID" value="MBB1063118.1"/>
    <property type="molecule type" value="Genomic_DNA"/>
</dbReference>
<evidence type="ECO:0000256" key="3">
    <source>
        <dbReference type="ARBA" id="ARBA00022692"/>
    </source>
</evidence>
<feature type="transmembrane region" description="Helical" evidence="8">
    <location>
        <begin position="345"/>
        <end position="365"/>
    </location>
</feature>
<feature type="transmembrane region" description="Helical" evidence="8">
    <location>
        <begin position="410"/>
        <end position="434"/>
    </location>
</feature>
<feature type="transmembrane region" description="Helical" evidence="8">
    <location>
        <begin position="54"/>
        <end position="83"/>
    </location>
</feature>
<evidence type="ECO:0000256" key="4">
    <source>
        <dbReference type="ARBA" id="ARBA00022989"/>
    </source>
</evidence>
<dbReference type="CDD" id="cd01031">
    <property type="entry name" value="EriC"/>
    <property type="match status" value="1"/>
</dbReference>
<dbReference type="PRINTS" id="PR00762">
    <property type="entry name" value="CLCHANNEL"/>
</dbReference>
<dbReference type="PANTHER" id="PTHR45711">
    <property type="entry name" value="CHLORIDE CHANNEL PROTEIN"/>
    <property type="match status" value="1"/>
</dbReference>
<dbReference type="AlphaFoldDB" id="A0A7W3U0D7"/>
<organism evidence="10 11">
    <name type="scientific">Limosilactobacillus fastidiosus</name>
    <dbReference type="NCBI Taxonomy" id="2759855"/>
    <lineage>
        <taxon>Bacteria</taxon>
        <taxon>Bacillati</taxon>
        <taxon>Bacillota</taxon>
        <taxon>Bacilli</taxon>
        <taxon>Lactobacillales</taxon>
        <taxon>Lactobacillaceae</taxon>
        <taxon>Limosilactobacillus</taxon>
    </lineage>
</organism>
<feature type="transmembrane region" description="Helical" evidence="8">
    <location>
        <begin position="370"/>
        <end position="390"/>
    </location>
</feature>
<dbReference type="RefSeq" id="WP_182581488.1">
    <property type="nucleotide sequence ID" value="NZ_JACIUY010000063.1"/>
</dbReference>
<evidence type="ECO:0000256" key="1">
    <source>
        <dbReference type="ARBA" id="ARBA00004141"/>
    </source>
</evidence>
<feature type="transmembrane region" description="Helical" evidence="8">
    <location>
        <begin position="21"/>
        <end position="48"/>
    </location>
</feature>
<dbReference type="GO" id="GO:0005886">
    <property type="term" value="C:plasma membrane"/>
    <property type="evidence" value="ECO:0007669"/>
    <property type="project" value="TreeGrafter"/>
</dbReference>
<gene>
    <name evidence="10" type="ORF">H5R63_07515</name>
    <name evidence="9" type="ORF">H5R64_04890</name>
</gene>
<dbReference type="SUPFAM" id="SSF81340">
    <property type="entry name" value="Clc chloride channel"/>
    <property type="match status" value="1"/>
</dbReference>
<evidence type="ECO:0000256" key="8">
    <source>
        <dbReference type="SAM" id="Phobius"/>
    </source>
</evidence>
<dbReference type="EMBL" id="JACIUY010000063">
    <property type="protein sequence ID" value="MBB1086622.1"/>
    <property type="molecule type" value="Genomic_DNA"/>
</dbReference>
<evidence type="ECO:0000256" key="5">
    <source>
        <dbReference type="ARBA" id="ARBA00023065"/>
    </source>
</evidence>
<accession>A0A7W3U0D7</accession>
<keyword evidence="2" id="KW-0813">Transport</keyword>
<feature type="transmembrane region" description="Helical" evidence="8">
    <location>
        <begin position="238"/>
        <end position="256"/>
    </location>
</feature>
<comment type="subcellular location">
    <subcellularLocation>
        <location evidence="1">Membrane</location>
        <topology evidence="1">Multi-pass membrane protein</topology>
    </subcellularLocation>
</comment>
<keyword evidence="6 8" id="KW-0472">Membrane</keyword>
<dbReference type="Pfam" id="PF00654">
    <property type="entry name" value="Voltage_CLC"/>
    <property type="match status" value="1"/>
</dbReference>
<keyword evidence="3 8" id="KW-0812">Transmembrane</keyword>
<dbReference type="InterPro" id="IPR014743">
    <property type="entry name" value="Cl-channel_core"/>
</dbReference>
<feature type="transmembrane region" description="Helical" evidence="8">
    <location>
        <begin position="201"/>
        <end position="226"/>
    </location>
</feature>
<feature type="transmembrane region" description="Helical" evidence="8">
    <location>
        <begin position="165"/>
        <end position="189"/>
    </location>
</feature>
<evidence type="ECO:0000256" key="6">
    <source>
        <dbReference type="ARBA" id="ARBA00023136"/>
    </source>
</evidence>
<dbReference type="Proteomes" id="UP000518255">
    <property type="component" value="Unassembled WGS sequence"/>
</dbReference>
<dbReference type="Gene3D" id="1.10.3080.10">
    <property type="entry name" value="Clc chloride channel"/>
    <property type="match status" value="1"/>
</dbReference>
<evidence type="ECO:0000313" key="12">
    <source>
        <dbReference type="Proteomes" id="UP000544052"/>
    </source>
</evidence>
<dbReference type="Proteomes" id="UP000544052">
    <property type="component" value="Unassembled WGS sequence"/>
</dbReference>
<comment type="caution">
    <text evidence="10">The sequence shown here is derived from an EMBL/GenBank/DDBJ whole genome shotgun (WGS) entry which is preliminary data.</text>
</comment>